<feature type="signal peptide" evidence="3">
    <location>
        <begin position="1"/>
        <end position="23"/>
    </location>
</feature>
<dbReference type="CDD" id="cd12087">
    <property type="entry name" value="TM_EGFR-like"/>
    <property type="match status" value="1"/>
</dbReference>
<evidence type="ECO:0000256" key="3">
    <source>
        <dbReference type="SAM" id="SignalP"/>
    </source>
</evidence>
<keyword evidence="2" id="KW-0812">Transmembrane</keyword>
<feature type="transmembrane region" description="Helical" evidence="2">
    <location>
        <begin position="260"/>
        <end position="285"/>
    </location>
</feature>
<gene>
    <name evidence="4" type="ORF">AMATHDRAFT_60460</name>
</gene>
<feature type="region of interest" description="Disordered" evidence="1">
    <location>
        <begin position="314"/>
        <end position="345"/>
    </location>
</feature>
<dbReference type="PANTHER" id="PTHR37487:SF3">
    <property type="entry name" value="CLEAVAGE_POLYADENYLATION SPECIFICITY FACTOR A SUBUNIT N-TERMINAL DOMAIN-CONTAINING PROTEIN"/>
    <property type="match status" value="1"/>
</dbReference>
<feature type="region of interest" description="Disordered" evidence="1">
    <location>
        <begin position="212"/>
        <end position="256"/>
    </location>
</feature>
<dbReference type="AlphaFoldDB" id="A0A2A9NT05"/>
<keyword evidence="5" id="KW-1185">Reference proteome</keyword>
<dbReference type="Proteomes" id="UP000242287">
    <property type="component" value="Unassembled WGS sequence"/>
</dbReference>
<dbReference type="OrthoDB" id="2591431at2759"/>
<evidence type="ECO:0000313" key="4">
    <source>
        <dbReference type="EMBL" id="PFH50812.1"/>
    </source>
</evidence>
<sequence>MRPWFHVCATFIALWCSKYTAFAFSFTPGNPTQCDDLSLTWEGGTPPFQLLIIPVFGVPRNITVPPAAFSNGKGSFSTQLALSEKQTFMITMSDAQGFATGGTTDVLTVGPPSKGGKCDTKGPSISFPFQLNSALQQCRPFRVDGYNQAVQPVSFYGVIPNGQSFEVHPPSGTQVFDWTANVAAGTSIVFFMVDGQGRQGGSSDVRKVGITDDMTCLNGNSPSSTSGPTSTKHPTTSTRGSHPSATSPTSTSESGHGVSIGAIAGTVIGAILFLAMVITMSLFFFRKKRNNARHSHPPFGSAGFQPQFDYTDVQTASPNTHPYRFPSNSLNSTSVASPYPLQDHGRYNVNPFESNTSMQYQSPLNTYQPYSTSNVNVYPSNQSELHNPYDPPSPSVVNATFSAVPSAPPTNRMSATDSEAAAYQRKAAAAGTSAYVPASRFIVHTDVEDELPPPNVDGVVELPPQYRERQGPLTVVNQPSELAYHRVSNASYPPSSS</sequence>
<name>A0A2A9NT05_9AGAR</name>
<dbReference type="STRING" id="703135.A0A2A9NT05"/>
<feature type="compositionally biased region" description="Polar residues" evidence="1">
    <location>
        <begin position="314"/>
        <end position="336"/>
    </location>
</feature>
<accession>A0A2A9NT05</accession>
<keyword evidence="2" id="KW-1133">Transmembrane helix</keyword>
<proteinExistence type="predicted"/>
<evidence type="ECO:0000256" key="1">
    <source>
        <dbReference type="SAM" id="MobiDB-lite"/>
    </source>
</evidence>
<evidence type="ECO:0000256" key="2">
    <source>
        <dbReference type="SAM" id="Phobius"/>
    </source>
</evidence>
<evidence type="ECO:0008006" key="6">
    <source>
        <dbReference type="Google" id="ProtNLM"/>
    </source>
</evidence>
<reference evidence="4 5" key="1">
    <citation type="submission" date="2014-02" db="EMBL/GenBank/DDBJ databases">
        <title>Transposable element dynamics among asymbiotic and ectomycorrhizal Amanita fungi.</title>
        <authorList>
            <consortium name="DOE Joint Genome Institute"/>
            <person name="Hess J."/>
            <person name="Skrede I."/>
            <person name="Wolfe B."/>
            <person name="LaButti K."/>
            <person name="Ohm R.A."/>
            <person name="Grigoriev I.V."/>
            <person name="Pringle A."/>
        </authorList>
    </citation>
    <scope>NUCLEOTIDE SEQUENCE [LARGE SCALE GENOMIC DNA]</scope>
    <source>
        <strain evidence="4 5">SKay4041</strain>
    </source>
</reference>
<dbReference type="PANTHER" id="PTHR37487">
    <property type="entry name" value="CHROMOSOME 1, WHOLE GENOME SHOTGUN SEQUENCE"/>
    <property type="match status" value="1"/>
</dbReference>
<dbReference type="EMBL" id="KZ301997">
    <property type="protein sequence ID" value="PFH50812.1"/>
    <property type="molecule type" value="Genomic_DNA"/>
</dbReference>
<keyword evidence="3" id="KW-0732">Signal</keyword>
<feature type="compositionally biased region" description="Low complexity" evidence="1">
    <location>
        <begin position="221"/>
        <end position="256"/>
    </location>
</feature>
<feature type="chain" id="PRO_5012721706" description="Mid2 domain-containing protein" evidence="3">
    <location>
        <begin position="24"/>
        <end position="497"/>
    </location>
</feature>
<organism evidence="4 5">
    <name type="scientific">Amanita thiersii Skay4041</name>
    <dbReference type="NCBI Taxonomy" id="703135"/>
    <lineage>
        <taxon>Eukaryota</taxon>
        <taxon>Fungi</taxon>
        <taxon>Dikarya</taxon>
        <taxon>Basidiomycota</taxon>
        <taxon>Agaricomycotina</taxon>
        <taxon>Agaricomycetes</taxon>
        <taxon>Agaricomycetidae</taxon>
        <taxon>Agaricales</taxon>
        <taxon>Pluteineae</taxon>
        <taxon>Amanitaceae</taxon>
        <taxon>Amanita</taxon>
    </lineage>
</organism>
<protein>
    <recommendedName>
        <fullName evidence="6">Mid2 domain-containing protein</fullName>
    </recommendedName>
</protein>
<keyword evidence="2" id="KW-0472">Membrane</keyword>
<evidence type="ECO:0000313" key="5">
    <source>
        <dbReference type="Proteomes" id="UP000242287"/>
    </source>
</evidence>